<organism evidence="9 10">
    <name type="scientific">Elaeis guineensis var. tenera</name>
    <name type="common">Oil palm</name>
    <dbReference type="NCBI Taxonomy" id="51953"/>
    <lineage>
        <taxon>Eukaryota</taxon>
        <taxon>Viridiplantae</taxon>
        <taxon>Streptophyta</taxon>
        <taxon>Embryophyta</taxon>
        <taxon>Tracheophyta</taxon>
        <taxon>Spermatophyta</taxon>
        <taxon>Magnoliopsida</taxon>
        <taxon>Liliopsida</taxon>
        <taxon>Arecaceae</taxon>
        <taxon>Arecoideae</taxon>
        <taxon>Cocoseae</taxon>
        <taxon>Elaeidinae</taxon>
        <taxon>Elaeis</taxon>
    </lineage>
</organism>
<feature type="compositionally biased region" description="Low complexity" evidence="7">
    <location>
        <begin position="188"/>
        <end position="199"/>
    </location>
</feature>
<evidence type="ECO:0000313" key="9">
    <source>
        <dbReference type="Proteomes" id="UP000504607"/>
    </source>
</evidence>
<feature type="compositionally biased region" description="Low complexity" evidence="7">
    <location>
        <begin position="230"/>
        <end position="239"/>
    </location>
</feature>
<dbReference type="InParanoid" id="A0A6I9QM75"/>
<keyword evidence="9" id="KW-1185">Reference proteome</keyword>
<evidence type="ECO:0000256" key="4">
    <source>
        <dbReference type="ARBA" id="ARBA00023163"/>
    </source>
</evidence>
<evidence type="ECO:0000256" key="3">
    <source>
        <dbReference type="ARBA" id="ARBA00023015"/>
    </source>
</evidence>
<dbReference type="AlphaFoldDB" id="A0A6I9QM75"/>
<dbReference type="InterPro" id="IPR006458">
    <property type="entry name" value="Ovate_C"/>
</dbReference>
<evidence type="ECO:0000256" key="6">
    <source>
        <dbReference type="RuleBase" id="RU367028"/>
    </source>
</evidence>
<dbReference type="OrthoDB" id="1928390at2759"/>
<gene>
    <name evidence="10" type="primary">LOC105036784</name>
</gene>
<reference evidence="10" key="1">
    <citation type="submission" date="2025-08" db="UniProtKB">
        <authorList>
            <consortium name="RefSeq"/>
        </authorList>
    </citation>
    <scope>IDENTIFICATION</scope>
</reference>
<dbReference type="InterPro" id="IPR038933">
    <property type="entry name" value="Ovate"/>
</dbReference>
<feature type="compositionally biased region" description="Basic residues" evidence="7">
    <location>
        <begin position="111"/>
        <end position="124"/>
    </location>
</feature>
<name>A0A6I9QM75_ELAGV</name>
<dbReference type="GO" id="GO:0005634">
    <property type="term" value="C:nucleus"/>
    <property type="evidence" value="ECO:0007669"/>
    <property type="project" value="UniProtKB-SubCell"/>
</dbReference>
<feature type="compositionally biased region" description="Basic residues" evidence="7">
    <location>
        <begin position="240"/>
        <end position="260"/>
    </location>
</feature>
<keyword evidence="5 6" id="KW-0539">Nucleus</keyword>
<evidence type="ECO:0000256" key="7">
    <source>
        <dbReference type="SAM" id="MobiDB-lite"/>
    </source>
</evidence>
<evidence type="ECO:0000256" key="5">
    <source>
        <dbReference type="ARBA" id="ARBA00023242"/>
    </source>
</evidence>
<dbReference type="RefSeq" id="XP_010910821.1">
    <property type="nucleotide sequence ID" value="XM_010912519.3"/>
</dbReference>
<evidence type="ECO:0000256" key="1">
    <source>
        <dbReference type="ARBA" id="ARBA00004123"/>
    </source>
</evidence>
<protein>
    <recommendedName>
        <fullName evidence="6">Transcription repressor</fullName>
    </recommendedName>
    <alternativeName>
        <fullName evidence="6">Ovate family protein</fullName>
    </alternativeName>
</protein>
<proteinExistence type="predicted"/>
<keyword evidence="3 6" id="KW-0805">Transcription regulation</keyword>
<dbReference type="Pfam" id="PF04844">
    <property type="entry name" value="Ovate"/>
    <property type="match status" value="1"/>
</dbReference>
<evidence type="ECO:0000313" key="10">
    <source>
        <dbReference type="RefSeq" id="XP_010910821.1"/>
    </source>
</evidence>
<dbReference type="NCBIfam" id="TIGR01568">
    <property type="entry name" value="A_thal_3678"/>
    <property type="match status" value="1"/>
</dbReference>
<feature type="region of interest" description="Disordered" evidence="7">
    <location>
        <begin position="170"/>
        <end position="205"/>
    </location>
</feature>
<feature type="region of interest" description="Disordered" evidence="7">
    <location>
        <begin position="230"/>
        <end position="268"/>
    </location>
</feature>
<accession>A0A6I9QM75</accession>
<sequence>MERNRSSSKLKQRLVRMLKPSSLLRSYCNNSTSAATNRSSTGSSRTLLRDVQHRGVDDDDGMFLARDSLGRSSSSFSIANDRRHVAPVLRLPLDCGGCRPTRDIPPLVAKREKRRHGKNKKKERRVRETGGFYETGEGEGRMCPPASPSSPSKSSCHYYNYCFNEVEKEGKKEEDDKKKQKKKKKLLSNSYGFSSSSSMDSDDGFEYFTSEEREVKEETEAFFSSRSFSSDSSEFYQRPNNRKKKNKKKPSRRPPRRRTKNHENRIASEGFQPLVSIASREKKVKELEDEEKRVFAVVKRSRDPYGDFRSSMVEMVMERQIFGAEDLEKLLHYYLALNSPHHHPNILQAFSDIWVVLFGN</sequence>
<dbReference type="Proteomes" id="UP000504607">
    <property type="component" value="Unplaced"/>
</dbReference>
<evidence type="ECO:0000256" key="2">
    <source>
        <dbReference type="ARBA" id="ARBA00022491"/>
    </source>
</evidence>
<dbReference type="GO" id="GO:0045892">
    <property type="term" value="P:negative regulation of DNA-templated transcription"/>
    <property type="evidence" value="ECO:0007669"/>
    <property type="project" value="UniProtKB-UniRule"/>
</dbReference>
<dbReference type="PANTHER" id="PTHR33057">
    <property type="entry name" value="TRANSCRIPTION REPRESSOR OFP7-RELATED"/>
    <property type="match status" value="1"/>
</dbReference>
<keyword evidence="4 6" id="KW-0804">Transcription</keyword>
<dbReference type="PROSITE" id="PS51754">
    <property type="entry name" value="OVATE"/>
    <property type="match status" value="1"/>
</dbReference>
<comment type="function">
    <text evidence="6">Transcriptional repressor that regulates multiple aspects of plant growth and development.</text>
</comment>
<dbReference type="PANTHER" id="PTHR33057:SF17">
    <property type="entry name" value="TRANSCRIPTION REPRESSOR OFP8"/>
    <property type="match status" value="1"/>
</dbReference>
<feature type="domain" description="OVATE" evidence="8">
    <location>
        <begin position="297"/>
        <end position="356"/>
    </location>
</feature>
<evidence type="ECO:0000259" key="8">
    <source>
        <dbReference type="PROSITE" id="PS51754"/>
    </source>
</evidence>
<feature type="region of interest" description="Disordered" evidence="7">
    <location>
        <begin position="111"/>
        <end position="153"/>
    </location>
</feature>
<keyword evidence="2 6" id="KW-0678">Repressor</keyword>
<comment type="subcellular location">
    <subcellularLocation>
        <location evidence="1 6">Nucleus</location>
    </subcellularLocation>
</comment>